<dbReference type="SUPFAM" id="SSF69118">
    <property type="entry name" value="AhpD-like"/>
    <property type="match status" value="1"/>
</dbReference>
<feature type="domain" description="Carboxymuconolactone decarboxylase-like" evidence="1">
    <location>
        <begin position="45"/>
        <end position="109"/>
    </location>
</feature>
<proteinExistence type="predicted"/>
<name>A0A0F9A199_9ZZZZ</name>
<dbReference type="Pfam" id="PF02627">
    <property type="entry name" value="CMD"/>
    <property type="match status" value="1"/>
</dbReference>
<dbReference type="InterPro" id="IPR029032">
    <property type="entry name" value="AhpD-like"/>
</dbReference>
<dbReference type="GO" id="GO:0051920">
    <property type="term" value="F:peroxiredoxin activity"/>
    <property type="evidence" value="ECO:0007669"/>
    <property type="project" value="InterPro"/>
</dbReference>
<dbReference type="PANTHER" id="PTHR33930:SF8">
    <property type="entry name" value="4-CARBOXYMUCONOLACTONE DECARBOXYLASE"/>
    <property type="match status" value="1"/>
</dbReference>
<organism evidence="2">
    <name type="scientific">marine sediment metagenome</name>
    <dbReference type="NCBI Taxonomy" id="412755"/>
    <lineage>
        <taxon>unclassified sequences</taxon>
        <taxon>metagenomes</taxon>
        <taxon>ecological metagenomes</taxon>
    </lineage>
</organism>
<dbReference type="InterPro" id="IPR004675">
    <property type="entry name" value="AhpD_core"/>
</dbReference>
<dbReference type="PANTHER" id="PTHR33930">
    <property type="entry name" value="ALKYL HYDROPEROXIDE REDUCTASE AHPD"/>
    <property type="match status" value="1"/>
</dbReference>
<dbReference type="EMBL" id="LAZR01057279">
    <property type="protein sequence ID" value="KKK72384.1"/>
    <property type="molecule type" value="Genomic_DNA"/>
</dbReference>
<accession>A0A0F9A199</accession>
<gene>
    <name evidence="2" type="ORF">LCGC14_2904420</name>
</gene>
<sequence>STRLSDSLAELIEEHRGKLGFMLGILKRRPRTFNPFILKGLSLYSEPEALDKKTAELVAVSASSALRCEHCLESHMKRAIEEGASMDEVLDTILISGAISDSSTLSVAMRKYRQLEGKIQKKQ</sequence>
<dbReference type="Gene3D" id="1.20.1290.10">
    <property type="entry name" value="AhpD-like"/>
    <property type="match status" value="1"/>
</dbReference>
<dbReference type="InterPro" id="IPR003779">
    <property type="entry name" value="CMD-like"/>
</dbReference>
<comment type="caution">
    <text evidence="2">The sequence shown here is derived from an EMBL/GenBank/DDBJ whole genome shotgun (WGS) entry which is preliminary data.</text>
</comment>
<reference evidence="2" key="1">
    <citation type="journal article" date="2015" name="Nature">
        <title>Complex archaea that bridge the gap between prokaryotes and eukaryotes.</title>
        <authorList>
            <person name="Spang A."/>
            <person name="Saw J.H."/>
            <person name="Jorgensen S.L."/>
            <person name="Zaremba-Niedzwiedzka K."/>
            <person name="Martijn J."/>
            <person name="Lind A.E."/>
            <person name="van Eijk R."/>
            <person name="Schleper C."/>
            <person name="Guy L."/>
            <person name="Ettema T.J."/>
        </authorList>
    </citation>
    <scope>NUCLEOTIDE SEQUENCE</scope>
</reference>
<evidence type="ECO:0000259" key="1">
    <source>
        <dbReference type="Pfam" id="PF02627"/>
    </source>
</evidence>
<feature type="non-terminal residue" evidence="2">
    <location>
        <position position="1"/>
    </location>
</feature>
<evidence type="ECO:0000313" key="2">
    <source>
        <dbReference type="EMBL" id="KKK72384.1"/>
    </source>
</evidence>
<protein>
    <recommendedName>
        <fullName evidence="1">Carboxymuconolactone decarboxylase-like domain-containing protein</fullName>
    </recommendedName>
</protein>
<dbReference type="AlphaFoldDB" id="A0A0F9A199"/>
<dbReference type="NCBIfam" id="TIGR00778">
    <property type="entry name" value="ahpD_dom"/>
    <property type="match status" value="1"/>
</dbReference>